<evidence type="ECO:0000256" key="1">
    <source>
        <dbReference type="SAM" id="MobiDB-lite"/>
    </source>
</evidence>
<feature type="transmembrane region" description="Helical" evidence="2">
    <location>
        <begin position="40"/>
        <end position="64"/>
    </location>
</feature>
<gene>
    <name evidence="4" type="ORF">ElP_49970</name>
</gene>
<keyword evidence="5" id="KW-1185">Reference proteome</keyword>
<dbReference type="Proteomes" id="UP000317835">
    <property type="component" value="Chromosome"/>
</dbReference>
<dbReference type="RefSeq" id="WP_145274318.1">
    <property type="nucleotide sequence ID" value="NZ_CP036426.1"/>
</dbReference>
<evidence type="ECO:0000256" key="2">
    <source>
        <dbReference type="SAM" id="Phobius"/>
    </source>
</evidence>
<feature type="region of interest" description="Disordered" evidence="1">
    <location>
        <begin position="174"/>
        <end position="197"/>
    </location>
</feature>
<keyword evidence="2" id="KW-1133">Transmembrane helix</keyword>
<evidence type="ECO:0000313" key="4">
    <source>
        <dbReference type="EMBL" id="QDV37064.1"/>
    </source>
</evidence>
<evidence type="ECO:0000313" key="5">
    <source>
        <dbReference type="Proteomes" id="UP000317835"/>
    </source>
</evidence>
<dbReference type="Pfam" id="PF20382">
    <property type="entry name" value="DUF6677"/>
    <property type="match status" value="1"/>
</dbReference>
<dbReference type="KEGG" id="tpla:ElP_49970"/>
<sequence length="197" mass="21830">MDRSTTVTDTPLKNRSLAALLAATWPGLGHLYQGRYRKGLLYLICIFGLYAVGFALGDGANVYWSWTNPLRDPEHFRLYYLGQFWVGLPAWPAVLQATLVHFGHQPLFNGFMAAPLLDPSMDENVRRVMEGVVRRAFSLHQKYGGLKEIGDIYTTIAGLLNVLAIYDAFEGPAHRDETTADEPDHESSGTKAEGATA</sequence>
<dbReference type="AlphaFoldDB" id="A0A518H8B3"/>
<dbReference type="OrthoDB" id="281398at2"/>
<organism evidence="4 5">
    <name type="scientific">Tautonia plasticadhaerens</name>
    <dbReference type="NCBI Taxonomy" id="2527974"/>
    <lineage>
        <taxon>Bacteria</taxon>
        <taxon>Pseudomonadati</taxon>
        <taxon>Planctomycetota</taxon>
        <taxon>Planctomycetia</taxon>
        <taxon>Isosphaerales</taxon>
        <taxon>Isosphaeraceae</taxon>
        <taxon>Tautonia</taxon>
    </lineage>
</organism>
<name>A0A518H8B3_9BACT</name>
<keyword evidence="2" id="KW-0472">Membrane</keyword>
<feature type="transmembrane region" description="Helical" evidence="2">
    <location>
        <begin position="84"/>
        <end position="102"/>
    </location>
</feature>
<evidence type="ECO:0000259" key="3">
    <source>
        <dbReference type="Pfam" id="PF20382"/>
    </source>
</evidence>
<dbReference type="InterPro" id="IPR046499">
    <property type="entry name" value="DUF6677"/>
</dbReference>
<accession>A0A518H8B3</accession>
<protein>
    <recommendedName>
        <fullName evidence="3">DUF6677 domain-containing protein</fullName>
    </recommendedName>
</protein>
<keyword evidence="2" id="KW-0812">Transmembrane</keyword>
<feature type="domain" description="DUF6677" evidence="3">
    <location>
        <begin position="18"/>
        <end position="174"/>
    </location>
</feature>
<proteinExistence type="predicted"/>
<reference evidence="4 5" key="1">
    <citation type="submission" date="2019-02" db="EMBL/GenBank/DDBJ databases">
        <title>Deep-cultivation of Planctomycetes and their phenomic and genomic characterization uncovers novel biology.</title>
        <authorList>
            <person name="Wiegand S."/>
            <person name="Jogler M."/>
            <person name="Boedeker C."/>
            <person name="Pinto D."/>
            <person name="Vollmers J."/>
            <person name="Rivas-Marin E."/>
            <person name="Kohn T."/>
            <person name="Peeters S.H."/>
            <person name="Heuer A."/>
            <person name="Rast P."/>
            <person name="Oberbeckmann S."/>
            <person name="Bunk B."/>
            <person name="Jeske O."/>
            <person name="Meyerdierks A."/>
            <person name="Storesund J.E."/>
            <person name="Kallscheuer N."/>
            <person name="Luecker S."/>
            <person name="Lage O.M."/>
            <person name="Pohl T."/>
            <person name="Merkel B.J."/>
            <person name="Hornburger P."/>
            <person name="Mueller R.-W."/>
            <person name="Bruemmer F."/>
            <person name="Labrenz M."/>
            <person name="Spormann A.M."/>
            <person name="Op den Camp H."/>
            <person name="Overmann J."/>
            <person name="Amann R."/>
            <person name="Jetten M.S.M."/>
            <person name="Mascher T."/>
            <person name="Medema M.H."/>
            <person name="Devos D.P."/>
            <person name="Kaster A.-K."/>
            <person name="Ovreas L."/>
            <person name="Rohde M."/>
            <person name="Galperin M.Y."/>
            <person name="Jogler C."/>
        </authorList>
    </citation>
    <scope>NUCLEOTIDE SEQUENCE [LARGE SCALE GENOMIC DNA]</scope>
    <source>
        <strain evidence="4 5">ElP</strain>
    </source>
</reference>
<dbReference type="EMBL" id="CP036426">
    <property type="protein sequence ID" value="QDV37064.1"/>
    <property type="molecule type" value="Genomic_DNA"/>
</dbReference>